<feature type="chain" id="PRO_5024278806" description="Secreted protein" evidence="1">
    <location>
        <begin position="23"/>
        <end position="69"/>
    </location>
</feature>
<evidence type="ECO:0000313" key="2">
    <source>
        <dbReference type="EMBL" id="KAA6414012.1"/>
    </source>
</evidence>
<sequence length="69" mass="7525">MHSFNLSFITALSLVLLGTSSSLLPRSHFCTNAGSTKAGTLYDRRFLPLLLPTCISPLSSHPQHPQSRT</sequence>
<comment type="caution">
    <text evidence="2">The sequence shown here is derived from an EMBL/GenBank/DDBJ whole genome shotgun (WGS) entry which is preliminary data.</text>
</comment>
<dbReference type="AlphaFoldDB" id="A0A5M8PYH8"/>
<evidence type="ECO:0000256" key="1">
    <source>
        <dbReference type="SAM" id="SignalP"/>
    </source>
</evidence>
<organism evidence="2 3">
    <name type="scientific">Lasallia pustulata</name>
    <dbReference type="NCBI Taxonomy" id="136370"/>
    <lineage>
        <taxon>Eukaryota</taxon>
        <taxon>Fungi</taxon>
        <taxon>Dikarya</taxon>
        <taxon>Ascomycota</taxon>
        <taxon>Pezizomycotina</taxon>
        <taxon>Lecanoromycetes</taxon>
        <taxon>OSLEUM clade</taxon>
        <taxon>Umbilicariomycetidae</taxon>
        <taxon>Umbilicariales</taxon>
        <taxon>Umbilicariaceae</taxon>
        <taxon>Lasallia</taxon>
    </lineage>
</organism>
<gene>
    <name evidence="2" type="ORF">FRX48_02374</name>
</gene>
<dbReference type="EMBL" id="VXIT01000003">
    <property type="protein sequence ID" value="KAA6414012.1"/>
    <property type="molecule type" value="Genomic_DNA"/>
</dbReference>
<feature type="signal peptide" evidence="1">
    <location>
        <begin position="1"/>
        <end position="22"/>
    </location>
</feature>
<dbReference type="Proteomes" id="UP000324767">
    <property type="component" value="Unassembled WGS sequence"/>
</dbReference>
<protein>
    <recommendedName>
        <fullName evidence="4">Secreted protein</fullName>
    </recommendedName>
</protein>
<evidence type="ECO:0008006" key="4">
    <source>
        <dbReference type="Google" id="ProtNLM"/>
    </source>
</evidence>
<keyword evidence="1" id="KW-0732">Signal</keyword>
<reference evidence="2 3" key="1">
    <citation type="submission" date="2019-09" db="EMBL/GenBank/DDBJ databases">
        <title>The hologenome of the rock-dwelling lichen Lasallia pustulata.</title>
        <authorList>
            <person name="Greshake Tzovaras B."/>
            <person name="Segers F."/>
            <person name="Bicker A."/>
            <person name="Dal Grande F."/>
            <person name="Otte J."/>
            <person name="Hankeln T."/>
            <person name="Schmitt I."/>
            <person name="Ebersberger I."/>
        </authorList>
    </citation>
    <scope>NUCLEOTIDE SEQUENCE [LARGE SCALE GENOMIC DNA]</scope>
    <source>
        <strain evidence="2">A1-1</strain>
    </source>
</reference>
<proteinExistence type="predicted"/>
<name>A0A5M8PYH8_9LECA</name>
<accession>A0A5M8PYH8</accession>
<evidence type="ECO:0000313" key="3">
    <source>
        <dbReference type="Proteomes" id="UP000324767"/>
    </source>
</evidence>